<dbReference type="EMBL" id="FN649739">
    <property type="protein sequence ID" value="CBJ32033.1"/>
    <property type="molecule type" value="Genomic_DNA"/>
</dbReference>
<dbReference type="PANTHER" id="PTHR31984">
    <property type="entry name" value="TRANSPORTER, PUTATIVE (DUF179)-RELATED"/>
    <property type="match status" value="1"/>
</dbReference>
<feature type="region of interest" description="Disordered" evidence="1">
    <location>
        <begin position="92"/>
        <end position="128"/>
    </location>
</feature>
<dbReference type="Proteomes" id="UP000002630">
    <property type="component" value="Linkage Group LG14"/>
</dbReference>
<evidence type="ECO:0000313" key="2">
    <source>
        <dbReference type="EMBL" id="CBJ32033.1"/>
    </source>
</evidence>
<dbReference type="SUPFAM" id="SSF143456">
    <property type="entry name" value="VC0467-like"/>
    <property type="match status" value="1"/>
</dbReference>
<organism evidence="2 3">
    <name type="scientific">Ectocarpus siliculosus</name>
    <name type="common">Brown alga</name>
    <name type="synonym">Conferva siliculosa</name>
    <dbReference type="NCBI Taxonomy" id="2880"/>
    <lineage>
        <taxon>Eukaryota</taxon>
        <taxon>Sar</taxon>
        <taxon>Stramenopiles</taxon>
        <taxon>Ochrophyta</taxon>
        <taxon>PX clade</taxon>
        <taxon>Phaeophyceae</taxon>
        <taxon>Ectocarpales</taxon>
        <taxon>Ectocarpaceae</taxon>
        <taxon>Ectocarpus</taxon>
    </lineage>
</organism>
<gene>
    <name evidence="2" type="ORF">Esi_0303_0020</name>
</gene>
<dbReference type="OrthoDB" id="272750at2759"/>
<dbReference type="EMBL" id="FN648491">
    <property type="protein sequence ID" value="CBJ32033.1"/>
    <property type="molecule type" value="Genomic_DNA"/>
</dbReference>
<dbReference type="AlphaFoldDB" id="D7FWE5"/>
<dbReference type="InParanoid" id="D7FWE5"/>
<evidence type="ECO:0000313" key="3">
    <source>
        <dbReference type="Proteomes" id="UP000002630"/>
    </source>
</evidence>
<dbReference type="STRING" id="2880.D7FWE5"/>
<name>D7FWE5_ECTSI</name>
<protein>
    <submittedName>
        <fullName evidence="2">Uncharacterized protein</fullName>
    </submittedName>
</protein>
<keyword evidence="3" id="KW-1185">Reference proteome</keyword>
<dbReference type="Pfam" id="PF02622">
    <property type="entry name" value="DUF179"/>
    <property type="match status" value="1"/>
</dbReference>
<accession>D7FWE5</accession>
<proteinExistence type="predicted"/>
<reference evidence="2 3" key="1">
    <citation type="journal article" date="2010" name="Nature">
        <title>The Ectocarpus genome and the independent evolution of multicellularity in brown algae.</title>
        <authorList>
            <person name="Cock J.M."/>
            <person name="Sterck L."/>
            <person name="Rouze P."/>
            <person name="Scornet D."/>
            <person name="Allen A.E."/>
            <person name="Amoutzias G."/>
            <person name="Anthouard V."/>
            <person name="Artiguenave F."/>
            <person name="Aury J.M."/>
            <person name="Badger J.H."/>
            <person name="Beszteri B."/>
            <person name="Billiau K."/>
            <person name="Bonnet E."/>
            <person name="Bothwell J.H."/>
            <person name="Bowler C."/>
            <person name="Boyen C."/>
            <person name="Brownlee C."/>
            <person name="Carrano C.J."/>
            <person name="Charrier B."/>
            <person name="Cho G.Y."/>
            <person name="Coelho S.M."/>
            <person name="Collen J."/>
            <person name="Corre E."/>
            <person name="Da Silva C."/>
            <person name="Delage L."/>
            <person name="Delaroque N."/>
            <person name="Dittami S.M."/>
            <person name="Doulbeau S."/>
            <person name="Elias M."/>
            <person name="Farnham G."/>
            <person name="Gachon C.M."/>
            <person name="Gschloessl B."/>
            <person name="Heesch S."/>
            <person name="Jabbari K."/>
            <person name="Jubin C."/>
            <person name="Kawai H."/>
            <person name="Kimura K."/>
            <person name="Kloareg B."/>
            <person name="Kupper F.C."/>
            <person name="Lang D."/>
            <person name="Le Bail A."/>
            <person name="Leblanc C."/>
            <person name="Lerouge P."/>
            <person name="Lohr M."/>
            <person name="Lopez P.J."/>
            <person name="Martens C."/>
            <person name="Maumus F."/>
            <person name="Michel G."/>
            <person name="Miranda-Saavedra D."/>
            <person name="Morales J."/>
            <person name="Moreau H."/>
            <person name="Motomura T."/>
            <person name="Nagasato C."/>
            <person name="Napoli C.A."/>
            <person name="Nelson D.R."/>
            <person name="Nyvall-Collen P."/>
            <person name="Peters A.F."/>
            <person name="Pommier C."/>
            <person name="Potin P."/>
            <person name="Poulain J."/>
            <person name="Quesneville H."/>
            <person name="Read B."/>
            <person name="Rensing S.A."/>
            <person name="Ritter A."/>
            <person name="Rousvoal S."/>
            <person name="Samanta M."/>
            <person name="Samson G."/>
            <person name="Schroeder D.C."/>
            <person name="Segurens B."/>
            <person name="Strittmatter M."/>
            <person name="Tonon T."/>
            <person name="Tregear J.W."/>
            <person name="Valentin K."/>
            <person name="von Dassow P."/>
            <person name="Yamagishi T."/>
            <person name="Van de Peer Y."/>
            <person name="Wincker P."/>
        </authorList>
    </citation>
    <scope>NUCLEOTIDE SEQUENCE [LARGE SCALE GENOMIC DNA]</scope>
    <source>
        <strain evidence="3">Ec32 / CCAP1310/4</strain>
    </source>
</reference>
<dbReference type="Gene3D" id="3.40.1740.10">
    <property type="entry name" value="VC0467-like"/>
    <property type="match status" value="1"/>
</dbReference>
<sequence length="128" mass="13691">MGGDVTGARDDGLDVVNLMHGRADVPGMEVVKGLRLGGLKEALALVAQGRAQPEEFKFFSRYSGWGPGQLEAEVLGGAWELAACDLESVLESQNHPDQPGHFWGKIMGRLQRHRGSSSSSSNTAMPDT</sequence>
<dbReference type="PANTHER" id="PTHR31984:SF17">
    <property type="entry name" value="TRANSCRIPTIONAL REGULATOR"/>
    <property type="match status" value="1"/>
</dbReference>
<dbReference type="InterPro" id="IPR003774">
    <property type="entry name" value="AlgH-like"/>
</dbReference>
<evidence type="ECO:0000256" key="1">
    <source>
        <dbReference type="SAM" id="MobiDB-lite"/>
    </source>
</evidence>